<evidence type="ECO:0000256" key="5">
    <source>
        <dbReference type="ARBA" id="ARBA00022553"/>
    </source>
</evidence>
<dbReference type="PROSITE" id="PS50885">
    <property type="entry name" value="HAMP"/>
    <property type="match status" value="1"/>
</dbReference>
<feature type="domain" description="Response regulatory" evidence="16">
    <location>
        <begin position="770"/>
        <end position="887"/>
    </location>
</feature>
<dbReference type="InterPro" id="IPR036890">
    <property type="entry name" value="HATPase_C_sf"/>
</dbReference>
<dbReference type="CDD" id="cd16922">
    <property type="entry name" value="HATPase_EvgS-ArcB-TorS-like"/>
    <property type="match status" value="1"/>
</dbReference>
<protein>
    <recommendedName>
        <fullName evidence="3">histidine kinase</fullName>
        <ecNumber evidence="3">2.7.13.3</ecNumber>
    </recommendedName>
</protein>
<dbReference type="EMBL" id="JBHUIK010000008">
    <property type="protein sequence ID" value="MFD2216758.1"/>
    <property type="molecule type" value="Genomic_DNA"/>
</dbReference>
<organism evidence="18 19">
    <name type="scientific">Metabacillus endolithicus</name>
    <dbReference type="NCBI Taxonomy" id="1535204"/>
    <lineage>
        <taxon>Bacteria</taxon>
        <taxon>Bacillati</taxon>
        <taxon>Bacillota</taxon>
        <taxon>Bacilli</taxon>
        <taxon>Bacillales</taxon>
        <taxon>Bacillaceae</taxon>
        <taxon>Metabacillus</taxon>
    </lineage>
</organism>
<dbReference type="CDD" id="cd17546">
    <property type="entry name" value="REC_hyHK_CKI1_RcsC-like"/>
    <property type="match status" value="1"/>
</dbReference>
<keyword evidence="19" id="KW-1185">Reference proteome</keyword>
<evidence type="ECO:0000313" key="18">
    <source>
        <dbReference type="EMBL" id="MFD2216758.1"/>
    </source>
</evidence>
<dbReference type="PANTHER" id="PTHR45339">
    <property type="entry name" value="HYBRID SIGNAL TRANSDUCTION HISTIDINE KINASE J"/>
    <property type="match status" value="1"/>
</dbReference>
<keyword evidence="7" id="KW-0547">Nucleotide-binding</keyword>
<evidence type="ECO:0000259" key="16">
    <source>
        <dbReference type="PROSITE" id="PS50110"/>
    </source>
</evidence>
<keyword evidence="13" id="KW-0175">Coiled coil</keyword>
<gene>
    <name evidence="18" type="ORF">ACFSKK_24065</name>
</gene>
<evidence type="ECO:0000256" key="8">
    <source>
        <dbReference type="ARBA" id="ARBA00022777"/>
    </source>
</evidence>
<dbReference type="PROSITE" id="PS50110">
    <property type="entry name" value="RESPONSE_REGULATORY"/>
    <property type="match status" value="1"/>
</dbReference>
<evidence type="ECO:0000256" key="2">
    <source>
        <dbReference type="ARBA" id="ARBA00004651"/>
    </source>
</evidence>
<dbReference type="Gene3D" id="1.10.287.130">
    <property type="match status" value="1"/>
</dbReference>
<dbReference type="SMART" id="SM00304">
    <property type="entry name" value="HAMP"/>
    <property type="match status" value="1"/>
</dbReference>
<feature type="coiled-coil region" evidence="13">
    <location>
        <begin position="76"/>
        <end position="103"/>
    </location>
</feature>
<dbReference type="InterPro" id="IPR029016">
    <property type="entry name" value="GAF-like_dom_sf"/>
</dbReference>
<keyword evidence="6" id="KW-0808">Transferase</keyword>
<dbReference type="InterPro" id="IPR011006">
    <property type="entry name" value="CheY-like_superfamily"/>
</dbReference>
<evidence type="ECO:0000256" key="14">
    <source>
        <dbReference type="SAM" id="Phobius"/>
    </source>
</evidence>
<dbReference type="Pfam" id="PF13185">
    <property type="entry name" value="GAF_2"/>
    <property type="match status" value="1"/>
</dbReference>
<evidence type="ECO:0000256" key="3">
    <source>
        <dbReference type="ARBA" id="ARBA00012438"/>
    </source>
</evidence>
<dbReference type="SUPFAM" id="SSF55781">
    <property type="entry name" value="GAF domain-like"/>
    <property type="match status" value="1"/>
</dbReference>
<evidence type="ECO:0000313" key="19">
    <source>
        <dbReference type="Proteomes" id="UP001597318"/>
    </source>
</evidence>
<dbReference type="EC" id="2.7.13.3" evidence="3"/>
<dbReference type="Pfam" id="PF02518">
    <property type="entry name" value="HATPase_c"/>
    <property type="match status" value="1"/>
</dbReference>
<feature type="modified residue" description="4-aspartylphosphate" evidence="12">
    <location>
        <position position="820"/>
    </location>
</feature>
<dbReference type="Proteomes" id="UP001597318">
    <property type="component" value="Unassembled WGS sequence"/>
</dbReference>
<evidence type="ECO:0000256" key="1">
    <source>
        <dbReference type="ARBA" id="ARBA00000085"/>
    </source>
</evidence>
<dbReference type="SMART" id="SM00387">
    <property type="entry name" value="HATPase_c"/>
    <property type="match status" value="1"/>
</dbReference>
<evidence type="ECO:0000256" key="12">
    <source>
        <dbReference type="PROSITE-ProRule" id="PRU00169"/>
    </source>
</evidence>
<keyword evidence="14" id="KW-1133">Transmembrane helix</keyword>
<dbReference type="InterPro" id="IPR005467">
    <property type="entry name" value="His_kinase_dom"/>
</dbReference>
<keyword evidence="14" id="KW-0812">Transmembrane</keyword>
<accession>A0ABW5C723</accession>
<dbReference type="SUPFAM" id="SSF52172">
    <property type="entry name" value="CheY-like"/>
    <property type="match status" value="1"/>
</dbReference>
<evidence type="ECO:0000256" key="9">
    <source>
        <dbReference type="ARBA" id="ARBA00022840"/>
    </source>
</evidence>
<dbReference type="Gene3D" id="3.40.50.2300">
    <property type="match status" value="1"/>
</dbReference>
<dbReference type="InterPro" id="IPR003660">
    <property type="entry name" value="HAMP_dom"/>
</dbReference>
<dbReference type="PRINTS" id="PR00344">
    <property type="entry name" value="BCTRLSENSOR"/>
</dbReference>
<dbReference type="SUPFAM" id="SSF55874">
    <property type="entry name" value="ATPase domain of HSP90 chaperone/DNA topoisomerase II/histidine kinase"/>
    <property type="match status" value="1"/>
</dbReference>
<dbReference type="PANTHER" id="PTHR45339:SF1">
    <property type="entry name" value="HYBRID SIGNAL TRANSDUCTION HISTIDINE KINASE J"/>
    <property type="match status" value="1"/>
</dbReference>
<reference evidence="19" key="1">
    <citation type="journal article" date="2019" name="Int. J. Syst. Evol. Microbiol.">
        <title>The Global Catalogue of Microorganisms (GCM) 10K type strain sequencing project: providing services to taxonomists for standard genome sequencing and annotation.</title>
        <authorList>
            <consortium name="The Broad Institute Genomics Platform"/>
            <consortium name="The Broad Institute Genome Sequencing Center for Infectious Disease"/>
            <person name="Wu L."/>
            <person name="Ma J."/>
        </authorList>
    </citation>
    <scope>NUCLEOTIDE SEQUENCE [LARGE SCALE GENOMIC DNA]</scope>
    <source>
        <strain evidence="19">CGMCC 1.15474</strain>
    </source>
</reference>
<dbReference type="SMART" id="SM00065">
    <property type="entry name" value="GAF"/>
    <property type="match status" value="1"/>
</dbReference>
<evidence type="ECO:0000256" key="13">
    <source>
        <dbReference type="SAM" id="Coils"/>
    </source>
</evidence>
<dbReference type="SMART" id="SM00448">
    <property type="entry name" value="REC"/>
    <property type="match status" value="1"/>
</dbReference>
<evidence type="ECO:0000256" key="11">
    <source>
        <dbReference type="ARBA" id="ARBA00023136"/>
    </source>
</evidence>
<feature type="coiled-coil region" evidence="13">
    <location>
        <begin position="428"/>
        <end position="493"/>
    </location>
</feature>
<comment type="subcellular location">
    <subcellularLocation>
        <location evidence="2">Cell membrane</location>
        <topology evidence="2">Multi-pass membrane protein</topology>
    </subcellularLocation>
</comment>
<feature type="transmembrane region" description="Helical" evidence="14">
    <location>
        <begin position="175"/>
        <end position="198"/>
    </location>
</feature>
<keyword evidence="8" id="KW-0418">Kinase</keyword>
<comment type="catalytic activity">
    <reaction evidence="1">
        <text>ATP + protein L-histidine = ADP + protein N-phospho-L-histidine.</text>
        <dbReference type="EC" id="2.7.13.3"/>
    </reaction>
</comment>
<keyword evidence="9" id="KW-0067">ATP-binding</keyword>
<proteinExistence type="predicted"/>
<dbReference type="Pfam" id="PF00072">
    <property type="entry name" value="Response_reg"/>
    <property type="match status" value="1"/>
</dbReference>
<dbReference type="CDD" id="cd00082">
    <property type="entry name" value="HisKA"/>
    <property type="match status" value="1"/>
</dbReference>
<feature type="domain" description="Histidine kinase" evidence="15">
    <location>
        <begin position="507"/>
        <end position="730"/>
    </location>
</feature>
<evidence type="ECO:0000256" key="7">
    <source>
        <dbReference type="ARBA" id="ARBA00022741"/>
    </source>
</evidence>
<dbReference type="InterPro" id="IPR001789">
    <property type="entry name" value="Sig_transdc_resp-reg_receiver"/>
</dbReference>
<evidence type="ECO:0000259" key="15">
    <source>
        <dbReference type="PROSITE" id="PS50109"/>
    </source>
</evidence>
<dbReference type="InterPro" id="IPR004358">
    <property type="entry name" value="Sig_transdc_His_kin-like_C"/>
</dbReference>
<keyword evidence="11 14" id="KW-0472">Membrane</keyword>
<evidence type="ECO:0000256" key="10">
    <source>
        <dbReference type="ARBA" id="ARBA00023012"/>
    </source>
</evidence>
<sequence length="889" mass="100770">MNFKTTLYIGFGVVIIAMGIIASIIINTYQNQTQQMNELVNDRYIKIEHANTIRYEMSSIDLDNVSERNEIDQQSIQLSEKAFQRANQKLVELEKLIEIQQAKDIFAKLANNYDSFRSSYDELISNQASESNLNLLERVKEDKANLLITIEDLIDFQEKVMQDTLKQTEEAYSNVLKNIIISGAIGLVFALTIAFIVVNNITKRLRKFKSVLVTLADDHYGYTRVDIHSNDEIGQIANAYNELVSTLEKQEQIEQQYRIKIEDQNWLKTSIAELSVLIQGVSDLNLAGERFIQKLSQTIGASYGVLYLLHKDEESPYLEKLSSYAYTTPKSNQLALNRISFGEGLVGQCAKSKEMILLENISDDYIQISSGLGHTNPTRIVIVPIVLEDELLGVMELATLQPVTDLHRDFLVQANEMLGVTFNRIFKHQQVEKLLEESQILNEELQTQSEELQLQQEELRTMNDEIEAQYRSAELKTKELEEIKDRLEQKTKEIIASSTYKSEFLANMSHELRTPLNSLLILSQMLRENKEQNLTDKQLEYVNTIFTSGHDLLQLINDILDLSKIESGKMEIVEGEVLITDIVNSLQRQFMPIAKIKGLEFTFEYDVNLPDIIFTDEQRLNQILKNLLSNAFKFTEKGQVQLQIAPSTQKNEKFIAFSVTDTGTGIAKDKISAIFEAFTQADGTTSRKYGGTGLGLSISQELARLINGTISCESIVNQGSTFTLYIPQGEELKQNEVENDVTVSIPADSKDASDHEVATTKEQPLLIGKKVLVVDDDMRNIFALTSSLEAAGMEVSFAENGRDAINILQEEENPDIVLMDIMMPEMDGYEAMRVIKSMREYENLPIIALTAKAMKDDRQKCIDAGASDYISKPVNLEQLFSIIRVWLHH</sequence>
<dbReference type="PROSITE" id="PS50109">
    <property type="entry name" value="HIS_KIN"/>
    <property type="match status" value="1"/>
</dbReference>
<dbReference type="Pfam" id="PF00512">
    <property type="entry name" value="HisKA"/>
    <property type="match status" value="1"/>
</dbReference>
<feature type="domain" description="HAMP" evidence="17">
    <location>
        <begin position="199"/>
        <end position="252"/>
    </location>
</feature>
<feature type="transmembrane region" description="Helical" evidence="14">
    <location>
        <begin position="6"/>
        <end position="26"/>
    </location>
</feature>
<comment type="caution">
    <text evidence="18">The sequence shown here is derived from an EMBL/GenBank/DDBJ whole genome shotgun (WGS) entry which is preliminary data.</text>
</comment>
<dbReference type="Gene3D" id="3.30.450.40">
    <property type="match status" value="1"/>
</dbReference>
<dbReference type="InterPro" id="IPR036097">
    <property type="entry name" value="HisK_dim/P_sf"/>
</dbReference>
<dbReference type="SMART" id="SM00388">
    <property type="entry name" value="HisKA"/>
    <property type="match status" value="1"/>
</dbReference>
<dbReference type="InterPro" id="IPR003018">
    <property type="entry name" value="GAF"/>
</dbReference>
<keyword evidence="4" id="KW-1003">Cell membrane</keyword>
<dbReference type="InterPro" id="IPR003594">
    <property type="entry name" value="HATPase_dom"/>
</dbReference>
<dbReference type="SUPFAM" id="SSF47384">
    <property type="entry name" value="Homodimeric domain of signal transducing histidine kinase"/>
    <property type="match status" value="1"/>
</dbReference>
<dbReference type="CDD" id="cd06225">
    <property type="entry name" value="HAMP"/>
    <property type="match status" value="1"/>
</dbReference>
<dbReference type="Gene3D" id="3.30.565.10">
    <property type="entry name" value="Histidine kinase-like ATPase, C-terminal domain"/>
    <property type="match status" value="1"/>
</dbReference>
<keyword evidence="5 12" id="KW-0597">Phosphoprotein</keyword>
<evidence type="ECO:0000256" key="4">
    <source>
        <dbReference type="ARBA" id="ARBA00022475"/>
    </source>
</evidence>
<dbReference type="RefSeq" id="WP_379053536.1">
    <property type="nucleotide sequence ID" value="NZ_JBHUIK010000008.1"/>
</dbReference>
<dbReference type="InterPro" id="IPR003661">
    <property type="entry name" value="HisK_dim/P_dom"/>
</dbReference>
<dbReference type="Pfam" id="PF00672">
    <property type="entry name" value="HAMP"/>
    <property type="match status" value="1"/>
</dbReference>
<evidence type="ECO:0000259" key="17">
    <source>
        <dbReference type="PROSITE" id="PS50885"/>
    </source>
</evidence>
<keyword evidence="10" id="KW-0902">Two-component regulatory system</keyword>
<name>A0ABW5C723_9BACI</name>
<dbReference type="Gene3D" id="6.10.340.10">
    <property type="match status" value="1"/>
</dbReference>
<evidence type="ECO:0000256" key="6">
    <source>
        <dbReference type="ARBA" id="ARBA00022679"/>
    </source>
</evidence>